<organism evidence="2 3">
    <name type="scientific">Tessaracoccus oleiagri</name>
    <dbReference type="NCBI Taxonomy" id="686624"/>
    <lineage>
        <taxon>Bacteria</taxon>
        <taxon>Bacillati</taxon>
        <taxon>Actinomycetota</taxon>
        <taxon>Actinomycetes</taxon>
        <taxon>Propionibacteriales</taxon>
        <taxon>Propionibacteriaceae</taxon>
        <taxon>Tessaracoccus</taxon>
    </lineage>
</organism>
<keyword evidence="3" id="KW-1185">Reference proteome</keyword>
<protein>
    <submittedName>
        <fullName evidence="2">Uncharacterized protein</fullName>
    </submittedName>
</protein>
<keyword evidence="1" id="KW-1133">Transmembrane helix</keyword>
<dbReference type="Proteomes" id="UP000199475">
    <property type="component" value="Unassembled WGS sequence"/>
</dbReference>
<evidence type="ECO:0000313" key="3">
    <source>
        <dbReference type="Proteomes" id="UP000199475"/>
    </source>
</evidence>
<evidence type="ECO:0000256" key="1">
    <source>
        <dbReference type="SAM" id="Phobius"/>
    </source>
</evidence>
<gene>
    <name evidence="2" type="ORF">SAMN04488242_0876</name>
</gene>
<proteinExistence type="predicted"/>
<feature type="transmembrane region" description="Helical" evidence="1">
    <location>
        <begin position="12"/>
        <end position="31"/>
    </location>
</feature>
<reference evidence="2 3" key="1">
    <citation type="submission" date="2016-10" db="EMBL/GenBank/DDBJ databases">
        <authorList>
            <person name="de Groot N.N."/>
        </authorList>
    </citation>
    <scope>NUCLEOTIDE SEQUENCE [LARGE SCALE GENOMIC DNA]</scope>
    <source>
        <strain evidence="2 3">CGMCC 1.9159</strain>
    </source>
</reference>
<keyword evidence="1" id="KW-0812">Transmembrane</keyword>
<name>A0A1G9IEH4_9ACTN</name>
<accession>A0A1G9IEH4</accession>
<feature type="transmembrane region" description="Helical" evidence="1">
    <location>
        <begin position="75"/>
        <end position="92"/>
    </location>
</feature>
<dbReference type="EMBL" id="FNGP01000001">
    <property type="protein sequence ID" value="SDL23233.1"/>
    <property type="molecule type" value="Genomic_DNA"/>
</dbReference>
<keyword evidence="1" id="KW-0472">Membrane</keyword>
<feature type="transmembrane region" description="Helical" evidence="1">
    <location>
        <begin position="51"/>
        <end position="68"/>
    </location>
</feature>
<dbReference type="STRING" id="686624.SAMN04488242_0876"/>
<sequence>MKDWARRHRRTLGVLGAVLAAGMAVLWAFVVPERADEATGLRELAIRAGHPVAWALLAVFGVLVAAGASERARSLVAWAALAAYVAFVAALVL</sequence>
<evidence type="ECO:0000313" key="2">
    <source>
        <dbReference type="EMBL" id="SDL23233.1"/>
    </source>
</evidence>
<dbReference type="AlphaFoldDB" id="A0A1G9IEH4"/>